<dbReference type="Proteomes" id="UP000216300">
    <property type="component" value="Unassembled WGS sequence"/>
</dbReference>
<dbReference type="RefSeq" id="WP_094452829.1">
    <property type="nucleotide sequence ID" value="NZ_NMVJ01000001.1"/>
</dbReference>
<protein>
    <submittedName>
        <fullName evidence="2">Uncharacterized protein</fullName>
    </submittedName>
</protein>
<evidence type="ECO:0000313" key="2">
    <source>
        <dbReference type="EMBL" id="OYN92715.1"/>
    </source>
</evidence>
<comment type="caution">
    <text evidence="2">The sequence shown here is derived from an EMBL/GenBank/DDBJ whole genome shotgun (WGS) entry which is preliminary data.</text>
</comment>
<reference evidence="2 3" key="1">
    <citation type="submission" date="2017-07" db="EMBL/GenBank/DDBJ databases">
        <title>Draft whole genome sequences of clinical Proprionibacteriaceae strains.</title>
        <authorList>
            <person name="Bernier A.-M."/>
            <person name="Bernard K."/>
            <person name="Domingo M.-C."/>
        </authorList>
    </citation>
    <scope>NUCLEOTIDE SEQUENCE [LARGE SCALE GENOMIC DNA]</scope>
    <source>
        <strain evidence="2 3">NML 150081</strain>
    </source>
</reference>
<proteinExistence type="predicted"/>
<name>A0A255ESY3_9ACTN</name>
<gene>
    <name evidence="2" type="ORF">CGZ91_04405</name>
</gene>
<evidence type="ECO:0000256" key="1">
    <source>
        <dbReference type="SAM" id="MobiDB-lite"/>
    </source>
</evidence>
<organism evidence="2 3">
    <name type="scientific">Parenemella sanctibonifatiensis</name>
    <dbReference type="NCBI Taxonomy" id="2016505"/>
    <lineage>
        <taxon>Bacteria</taxon>
        <taxon>Bacillati</taxon>
        <taxon>Actinomycetota</taxon>
        <taxon>Actinomycetes</taxon>
        <taxon>Propionibacteriales</taxon>
        <taxon>Propionibacteriaceae</taxon>
        <taxon>Parenemella</taxon>
    </lineage>
</organism>
<accession>A0A255ESY3</accession>
<keyword evidence="3" id="KW-1185">Reference proteome</keyword>
<dbReference type="EMBL" id="NMVJ01000001">
    <property type="protein sequence ID" value="OYN92715.1"/>
    <property type="molecule type" value="Genomic_DNA"/>
</dbReference>
<dbReference type="AlphaFoldDB" id="A0A255ESY3"/>
<feature type="compositionally biased region" description="Basic and acidic residues" evidence="1">
    <location>
        <begin position="94"/>
        <end position="105"/>
    </location>
</feature>
<evidence type="ECO:0000313" key="3">
    <source>
        <dbReference type="Proteomes" id="UP000216300"/>
    </source>
</evidence>
<feature type="region of interest" description="Disordered" evidence="1">
    <location>
        <begin position="82"/>
        <end position="106"/>
    </location>
</feature>
<sequence>MTVPRPAATRALLADAAHWRTLAATLEVIDVAAPATDDLPAMPGVADFVTASAAVTAAFQEQIHAACQEFHATAEALRRLAETEPTAPSSVNHHSHDPDTDRETAADEPVGLLRRAERWLATAGVFLSESAQDTPAEAPATAMLAQIETIRRHALQASDAIEWVGWLGQTAAPWRQAGRLTSSVEAGLALEQLLSEHLWQGQGPLAYQRVARSHRTAVHSLTAATEAVGVTSSLVGLAVGDVVTTVGAATTRAVLAMRQAAQALGEPGRTLDVLTTALATEIESCDRSWADAATQLQEQRHTLTRLADRLTGGWPSLPDALQQPELWHPSETVHE</sequence>